<dbReference type="InterPro" id="IPR011914">
    <property type="entry name" value="RfaE_dom_II"/>
</dbReference>
<dbReference type="InterPro" id="IPR014729">
    <property type="entry name" value="Rossmann-like_a/b/a_fold"/>
</dbReference>
<feature type="domain" description="Carbohydrate kinase PfkB" evidence="13">
    <location>
        <begin position="8"/>
        <end position="299"/>
    </location>
</feature>
<comment type="similarity">
    <text evidence="12">In the C-terminal section; belongs to the cytidylyltransferase family.</text>
</comment>
<evidence type="ECO:0000313" key="16">
    <source>
        <dbReference type="Proteomes" id="UP000664835"/>
    </source>
</evidence>
<dbReference type="PANTHER" id="PTHR46969">
    <property type="entry name" value="BIFUNCTIONAL PROTEIN HLDE"/>
    <property type="match status" value="1"/>
</dbReference>
<evidence type="ECO:0000256" key="5">
    <source>
        <dbReference type="ARBA" id="ARBA00022695"/>
    </source>
</evidence>
<dbReference type="PROSITE" id="PS00583">
    <property type="entry name" value="PFKB_KINASES_1"/>
    <property type="match status" value="1"/>
</dbReference>
<keyword evidence="10 12" id="KW-0119">Carbohydrate metabolism</keyword>
<feature type="domain" description="Cytidyltransferase-like" evidence="14">
    <location>
        <begin position="341"/>
        <end position="432"/>
    </location>
</feature>
<dbReference type="SUPFAM" id="SSF52374">
    <property type="entry name" value="Nucleotidylyl transferase"/>
    <property type="match status" value="1"/>
</dbReference>
<evidence type="ECO:0000256" key="7">
    <source>
        <dbReference type="ARBA" id="ARBA00022777"/>
    </source>
</evidence>
<comment type="function">
    <text evidence="2 12">Catalyzes the ADP transfer from ATP to D-glycero-beta-D-manno-heptose 1-phosphate, yielding ADP-D-glycero-beta-D-manno-heptose.</text>
</comment>
<keyword evidence="5 12" id="KW-0548">Nucleotidyltransferase</keyword>
<evidence type="ECO:0000256" key="11">
    <source>
        <dbReference type="ARBA" id="ARBA00047428"/>
    </source>
</evidence>
<evidence type="ECO:0000256" key="10">
    <source>
        <dbReference type="ARBA" id="ARBA00023277"/>
    </source>
</evidence>
<reference evidence="15 16" key="1">
    <citation type="submission" date="2021-03" db="EMBL/GenBank/DDBJ databases">
        <title>Thiomicrorhabdus sp.nov.,novel sulfur-oxidizing bacteria isolated from coastal sediment.</title>
        <authorList>
            <person name="Liu X."/>
        </authorList>
    </citation>
    <scope>NUCLEOTIDE SEQUENCE [LARGE SCALE GENOMIC DNA]</scope>
    <source>
        <strain evidence="15 16">6S2-11</strain>
    </source>
</reference>
<evidence type="ECO:0000256" key="1">
    <source>
        <dbReference type="ARBA" id="ARBA00002319"/>
    </source>
</evidence>
<dbReference type="InterPro" id="IPR011913">
    <property type="entry name" value="RfaE_dom_I"/>
</dbReference>
<protein>
    <recommendedName>
        <fullName evidence="12">Bifunctional protein HldE</fullName>
    </recommendedName>
    <domain>
        <recommendedName>
            <fullName evidence="12">D-beta-D-heptose 7-phosphate kinase</fullName>
            <ecNumber evidence="12">2.7.1.167</ecNumber>
        </recommendedName>
        <alternativeName>
            <fullName evidence="12">D-beta-D-heptose 7-phosphotransferase</fullName>
        </alternativeName>
        <alternativeName>
            <fullName evidence="12">D-glycero-beta-D-manno-heptose-7-phosphate kinase</fullName>
        </alternativeName>
    </domain>
    <domain>
        <recommendedName>
            <fullName evidence="12">D-beta-D-heptose 1-phosphate adenylyltransferase</fullName>
            <ecNumber evidence="12">2.7.7.70</ecNumber>
        </recommendedName>
        <alternativeName>
            <fullName evidence="12">D-glycero-beta-D-manno-heptose 1-phosphate adenylyltransferase</fullName>
        </alternativeName>
    </domain>
</protein>
<dbReference type="InterPro" id="IPR023030">
    <property type="entry name" value="Bifunc_HldE"/>
</dbReference>
<dbReference type="Pfam" id="PF01467">
    <property type="entry name" value="CTP_transf_like"/>
    <property type="match status" value="1"/>
</dbReference>
<feature type="active site" evidence="12">
    <location>
        <position position="260"/>
    </location>
</feature>
<evidence type="ECO:0000313" key="15">
    <source>
        <dbReference type="EMBL" id="MBO1927661.1"/>
    </source>
</evidence>
<dbReference type="Proteomes" id="UP000664835">
    <property type="component" value="Unassembled WGS sequence"/>
</dbReference>
<dbReference type="Gene3D" id="3.40.1190.20">
    <property type="match status" value="1"/>
</dbReference>
<dbReference type="HAMAP" id="MF_01603">
    <property type="entry name" value="HldE"/>
    <property type="match status" value="1"/>
</dbReference>
<comment type="function">
    <text evidence="1 12">Catalyzes the phosphorylation of D-glycero-D-manno-heptose 7-phosphate at the C-1 position to selectively form D-glycero-beta-D-manno-heptose-1,7-bisphosphate.</text>
</comment>
<keyword evidence="7 12" id="KW-0418">Kinase</keyword>
<feature type="region of interest" description="Ribokinase" evidence="12">
    <location>
        <begin position="1"/>
        <end position="311"/>
    </location>
</feature>
<dbReference type="Gene3D" id="3.40.50.620">
    <property type="entry name" value="HUPs"/>
    <property type="match status" value="1"/>
</dbReference>
<dbReference type="InterPro" id="IPR002173">
    <property type="entry name" value="Carboh/pur_kinase_PfkB_CS"/>
</dbReference>
<dbReference type="NCBIfam" id="NF008454">
    <property type="entry name" value="PRK11316.1"/>
    <property type="match status" value="1"/>
</dbReference>
<name>A0ABS3Q5V1_9GAMM</name>
<comment type="similarity">
    <text evidence="12">In the N-terminal section; belongs to the carbohydrate kinase PfkB family.</text>
</comment>
<dbReference type="GO" id="GO:0033785">
    <property type="term" value="F:heptose 7-phosphate kinase activity"/>
    <property type="evidence" value="ECO:0007669"/>
    <property type="project" value="UniProtKB-EC"/>
</dbReference>
<dbReference type="NCBIfam" id="TIGR02199">
    <property type="entry name" value="rfaE_dom_II"/>
    <property type="match status" value="1"/>
</dbReference>
<dbReference type="NCBIfam" id="TIGR02198">
    <property type="entry name" value="rfaE_dom_I"/>
    <property type="match status" value="1"/>
</dbReference>
<organism evidence="15 16">
    <name type="scientific">Thiomicrorhabdus marina</name>
    <dbReference type="NCBI Taxonomy" id="2818442"/>
    <lineage>
        <taxon>Bacteria</taxon>
        <taxon>Pseudomonadati</taxon>
        <taxon>Pseudomonadota</taxon>
        <taxon>Gammaproteobacteria</taxon>
        <taxon>Thiotrichales</taxon>
        <taxon>Piscirickettsiaceae</taxon>
        <taxon>Thiomicrorhabdus</taxon>
    </lineage>
</organism>
<comment type="pathway">
    <text evidence="3">Bacterial outer membrane biogenesis; LPS core biosynthesis.</text>
</comment>
<comment type="pathway">
    <text evidence="12">Nucleotide-sugar biosynthesis; ADP-L-glycero-beta-D-manno-heptose biosynthesis; ADP-L-glycero-beta-D-manno-heptose from D-glycero-beta-D-manno-heptose 7-phosphate: step 3/4.</text>
</comment>
<comment type="catalytic activity">
    <reaction evidence="12">
        <text>D-glycero-beta-D-manno-heptose 7-phosphate + ATP = D-glycero-beta-D-manno-heptose 1,7-bisphosphate + ADP + H(+)</text>
        <dbReference type="Rhea" id="RHEA:27473"/>
        <dbReference type="ChEBI" id="CHEBI:15378"/>
        <dbReference type="ChEBI" id="CHEBI:30616"/>
        <dbReference type="ChEBI" id="CHEBI:60204"/>
        <dbReference type="ChEBI" id="CHEBI:60208"/>
        <dbReference type="ChEBI" id="CHEBI:456216"/>
        <dbReference type="EC" id="2.7.1.167"/>
    </reaction>
</comment>
<evidence type="ECO:0000259" key="13">
    <source>
        <dbReference type="Pfam" id="PF00294"/>
    </source>
</evidence>
<feature type="binding site" evidence="12">
    <location>
        <begin position="191"/>
        <end position="194"/>
    </location>
    <ligand>
        <name>ATP</name>
        <dbReference type="ChEBI" id="CHEBI:30616"/>
    </ligand>
</feature>
<dbReference type="RefSeq" id="WP_208150200.1">
    <property type="nucleotide sequence ID" value="NZ_JAGETV010000015.1"/>
</dbReference>
<keyword evidence="6 12" id="KW-0547">Nucleotide-binding</keyword>
<keyword evidence="9 12" id="KW-0511">Multifunctional enzyme</keyword>
<comment type="catalytic activity">
    <reaction evidence="11 12">
        <text>D-glycero-beta-D-manno-heptose 1-phosphate + ATP + H(+) = ADP-D-glycero-beta-D-manno-heptose + diphosphate</text>
        <dbReference type="Rhea" id="RHEA:27465"/>
        <dbReference type="ChEBI" id="CHEBI:15378"/>
        <dbReference type="ChEBI" id="CHEBI:30616"/>
        <dbReference type="ChEBI" id="CHEBI:33019"/>
        <dbReference type="ChEBI" id="CHEBI:59967"/>
        <dbReference type="ChEBI" id="CHEBI:61593"/>
        <dbReference type="EC" id="2.7.7.70"/>
    </reaction>
</comment>
<sequence length="480" mass="52733">MKLDFSKAKILVIGDVMLDQYWSGSTQRISPEAPVPVVKVQDDETRLGGAANVALNLKALGANVELAAVIGDDEAGILVKQLLDKQNIMTHFHFGEQPTIRKLRILSRHQQLIRMDFEEPLLAKTAESFADNISNIVKNFDLVLFSDYAKGSLTAIQKMIQACNSAGVQSFIDPKGDCYQKYSGATLIKPNQSEFCQIAGQFQDTAELTTKAQELIQSLQLKHLLVTRSEEGMALFTPEQEPYFLATQAQDVYDVTGAGDTVIATIGAAYANGYSLKDALHFANIAAGIVVAKVGTATASLAELSDKLHLSQRHQGYVAPSKQELKELVQQAQQQGKKVVFTNGCFDILHSGHVRYLDEAAKQGDKLIIAVNSDESVQQLKGPTRPIVPLQSRMELLASLSCVDWVIPFSEETPRDLICYLEPNVLVKGGDYQPHEIAGCDCVWDKGGKVEILSFWDGFSTTQIVERIQTSIAEEQNDEN</sequence>
<proteinExistence type="inferred from homology"/>
<comment type="caution">
    <text evidence="15">The sequence shown here is derived from an EMBL/GenBank/DDBJ whole genome shotgun (WGS) entry which is preliminary data.</text>
</comment>
<dbReference type="GO" id="GO:0016779">
    <property type="term" value="F:nucleotidyltransferase activity"/>
    <property type="evidence" value="ECO:0007669"/>
    <property type="project" value="UniProtKB-KW"/>
</dbReference>
<dbReference type="InterPro" id="IPR029056">
    <property type="entry name" value="Ribokinase-like"/>
</dbReference>
<evidence type="ECO:0000259" key="14">
    <source>
        <dbReference type="Pfam" id="PF01467"/>
    </source>
</evidence>
<dbReference type="CDD" id="cd01172">
    <property type="entry name" value="RfaE_like"/>
    <property type="match status" value="1"/>
</dbReference>
<feature type="region of interest" description="Cytidylyltransferase" evidence="12">
    <location>
        <begin position="341"/>
        <end position="480"/>
    </location>
</feature>
<comment type="pathway">
    <text evidence="12">Nucleotide-sugar biosynthesis; ADP-L-glycero-beta-D-manno-heptose biosynthesis; ADP-L-glycero-beta-D-manno-heptose from D-glycero-beta-D-manno-heptose 7-phosphate: step 1/4.</text>
</comment>
<comment type="subunit">
    <text evidence="12">Homodimer.</text>
</comment>
<dbReference type="Pfam" id="PF00294">
    <property type="entry name" value="PfkB"/>
    <property type="match status" value="1"/>
</dbReference>
<dbReference type="PANTHER" id="PTHR46969:SF1">
    <property type="entry name" value="BIFUNCTIONAL PROTEIN HLDE"/>
    <property type="match status" value="1"/>
</dbReference>
<evidence type="ECO:0000256" key="2">
    <source>
        <dbReference type="ARBA" id="ARBA00003753"/>
    </source>
</evidence>
<evidence type="ECO:0000256" key="6">
    <source>
        <dbReference type="ARBA" id="ARBA00022741"/>
    </source>
</evidence>
<evidence type="ECO:0000256" key="8">
    <source>
        <dbReference type="ARBA" id="ARBA00022840"/>
    </source>
</evidence>
<dbReference type="InterPro" id="IPR004821">
    <property type="entry name" value="Cyt_trans-like"/>
</dbReference>
<accession>A0ABS3Q5V1</accession>
<dbReference type="EC" id="2.7.1.167" evidence="12"/>
<keyword evidence="4 12" id="KW-0808">Transferase</keyword>
<evidence type="ECO:0000256" key="12">
    <source>
        <dbReference type="HAMAP-Rule" id="MF_01603"/>
    </source>
</evidence>
<gene>
    <name evidence="12 15" type="primary">hldE</name>
    <name evidence="15" type="ORF">J3998_08735</name>
</gene>
<keyword evidence="8 12" id="KW-0067">ATP-binding</keyword>
<dbReference type="NCBIfam" id="TIGR00125">
    <property type="entry name" value="cyt_tran_rel"/>
    <property type="match status" value="1"/>
</dbReference>
<evidence type="ECO:0000256" key="4">
    <source>
        <dbReference type="ARBA" id="ARBA00022679"/>
    </source>
</evidence>
<keyword evidence="16" id="KW-1185">Reference proteome</keyword>
<dbReference type="EMBL" id="JAGETV010000015">
    <property type="protein sequence ID" value="MBO1927661.1"/>
    <property type="molecule type" value="Genomic_DNA"/>
</dbReference>
<dbReference type="InterPro" id="IPR011611">
    <property type="entry name" value="PfkB_dom"/>
</dbReference>
<dbReference type="SUPFAM" id="SSF53613">
    <property type="entry name" value="Ribokinase-like"/>
    <property type="match status" value="1"/>
</dbReference>
<evidence type="ECO:0000256" key="3">
    <source>
        <dbReference type="ARBA" id="ARBA00004713"/>
    </source>
</evidence>
<dbReference type="EC" id="2.7.7.70" evidence="12"/>
<evidence type="ECO:0000256" key="9">
    <source>
        <dbReference type="ARBA" id="ARBA00023268"/>
    </source>
</evidence>